<dbReference type="SUPFAM" id="SSF55781">
    <property type="entry name" value="GAF domain-like"/>
    <property type="match status" value="1"/>
</dbReference>
<dbReference type="InterPro" id="IPR036388">
    <property type="entry name" value="WH-like_DNA-bd_sf"/>
</dbReference>
<dbReference type="InterPro" id="IPR003018">
    <property type="entry name" value="GAF"/>
</dbReference>
<name>A0A853DQX7_9MICO</name>
<organism evidence="6 7">
    <name type="scientific">Leifsonia naganoensis</name>
    <dbReference type="NCBI Taxonomy" id="150025"/>
    <lineage>
        <taxon>Bacteria</taxon>
        <taxon>Bacillati</taxon>
        <taxon>Actinomycetota</taxon>
        <taxon>Actinomycetes</taxon>
        <taxon>Micrococcales</taxon>
        <taxon>Microbacteriaceae</taxon>
        <taxon>Leifsonia</taxon>
    </lineage>
</organism>
<dbReference type="InterPro" id="IPR029016">
    <property type="entry name" value="GAF-like_dom_sf"/>
</dbReference>
<dbReference type="GO" id="GO:0003723">
    <property type="term" value="F:RNA binding"/>
    <property type="evidence" value="ECO:0007669"/>
    <property type="project" value="InterPro"/>
</dbReference>
<sequence>MTAPGREQDLLQAFAHLADTLVADYDVVDMLQNLVDSCRDLLDATAAGVLLADASGELDLIASTSEASRLVEVMQLSADAGPCIESFSTGTVVSVPDISHTPDAWRLFREKAIEQGFAAVDAIPMRLRETTIGTLNLLRAEPGPLSENDRVAAQAFADVATIGILHERSLAESEQIRQQLQNALNSRIVIEQAKGVIAHTHGIPIDDAFTVLRSYARSHQQGISTVAQAVVDRTVEL</sequence>
<dbReference type="SMART" id="SM00065">
    <property type="entry name" value="GAF"/>
    <property type="match status" value="1"/>
</dbReference>
<dbReference type="Gene3D" id="1.10.10.10">
    <property type="entry name" value="Winged helix-like DNA-binding domain superfamily/Winged helix DNA-binding domain"/>
    <property type="match status" value="1"/>
</dbReference>
<dbReference type="SMART" id="SM01012">
    <property type="entry name" value="ANTAR"/>
    <property type="match status" value="1"/>
</dbReference>
<dbReference type="Pfam" id="PF01590">
    <property type="entry name" value="GAF"/>
    <property type="match status" value="1"/>
</dbReference>
<dbReference type="InterPro" id="IPR005561">
    <property type="entry name" value="ANTAR"/>
</dbReference>
<evidence type="ECO:0000313" key="6">
    <source>
        <dbReference type="EMBL" id="NYK08510.1"/>
    </source>
</evidence>
<evidence type="ECO:0000256" key="4">
    <source>
        <dbReference type="ARBA" id="ARBA00023163"/>
    </source>
</evidence>
<dbReference type="Proteomes" id="UP000521075">
    <property type="component" value="Unassembled WGS sequence"/>
</dbReference>
<evidence type="ECO:0000256" key="2">
    <source>
        <dbReference type="ARBA" id="ARBA00022777"/>
    </source>
</evidence>
<gene>
    <name evidence="6" type="ORF">HNR14_000391</name>
</gene>
<dbReference type="GO" id="GO:0016301">
    <property type="term" value="F:kinase activity"/>
    <property type="evidence" value="ECO:0007669"/>
    <property type="project" value="UniProtKB-KW"/>
</dbReference>
<dbReference type="Pfam" id="PF03861">
    <property type="entry name" value="ANTAR"/>
    <property type="match status" value="1"/>
</dbReference>
<keyword evidence="3" id="KW-0805">Transcription regulation</keyword>
<evidence type="ECO:0000313" key="7">
    <source>
        <dbReference type="Proteomes" id="UP000521075"/>
    </source>
</evidence>
<dbReference type="AlphaFoldDB" id="A0A853DQX7"/>
<proteinExistence type="predicted"/>
<protein>
    <submittedName>
        <fullName evidence="6">Transcriptional regulator with GAF, ATPase, and Fis domain</fullName>
    </submittedName>
</protein>
<keyword evidence="4" id="KW-0804">Transcription</keyword>
<dbReference type="PIRSF" id="PIRSF036625">
    <property type="entry name" value="GAF_ANTAR"/>
    <property type="match status" value="1"/>
</dbReference>
<reference evidence="6 7" key="1">
    <citation type="submission" date="2020-07" db="EMBL/GenBank/DDBJ databases">
        <title>Sequencing the genomes of 1000 actinobacteria strains.</title>
        <authorList>
            <person name="Klenk H.-P."/>
        </authorList>
    </citation>
    <scope>NUCLEOTIDE SEQUENCE [LARGE SCALE GENOMIC DNA]</scope>
    <source>
        <strain evidence="6 7">DSM 15166</strain>
    </source>
</reference>
<dbReference type="EMBL" id="JACCHJ010000001">
    <property type="protein sequence ID" value="NYK08510.1"/>
    <property type="molecule type" value="Genomic_DNA"/>
</dbReference>
<accession>A0A853DQX7</accession>
<dbReference type="SUPFAM" id="SSF52172">
    <property type="entry name" value="CheY-like"/>
    <property type="match status" value="1"/>
</dbReference>
<keyword evidence="7" id="KW-1185">Reference proteome</keyword>
<evidence type="ECO:0000256" key="1">
    <source>
        <dbReference type="ARBA" id="ARBA00022679"/>
    </source>
</evidence>
<feature type="domain" description="ANTAR" evidence="5">
    <location>
        <begin position="170"/>
        <end position="231"/>
    </location>
</feature>
<comment type="caution">
    <text evidence="6">The sequence shown here is derived from an EMBL/GenBank/DDBJ whole genome shotgun (WGS) entry which is preliminary data.</text>
</comment>
<dbReference type="InterPro" id="IPR011006">
    <property type="entry name" value="CheY-like_superfamily"/>
</dbReference>
<keyword evidence="1" id="KW-0808">Transferase</keyword>
<dbReference type="RefSeq" id="WP_179699569.1">
    <property type="nucleotide sequence ID" value="NZ_BAAAHA010000002.1"/>
</dbReference>
<dbReference type="InterPro" id="IPR012074">
    <property type="entry name" value="GAF_ANTAR"/>
</dbReference>
<keyword evidence="2" id="KW-0418">Kinase</keyword>
<dbReference type="PROSITE" id="PS50921">
    <property type="entry name" value="ANTAR"/>
    <property type="match status" value="1"/>
</dbReference>
<evidence type="ECO:0000259" key="5">
    <source>
        <dbReference type="PROSITE" id="PS50921"/>
    </source>
</evidence>
<dbReference type="Gene3D" id="3.30.450.40">
    <property type="match status" value="1"/>
</dbReference>
<evidence type="ECO:0000256" key="3">
    <source>
        <dbReference type="ARBA" id="ARBA00023015"/>
    </source>
</evidence>